<organism evidence="2 3">
    <name type="scientific">Colletotrichum asianum</name>
    <dbReference type="NCBI Taxonomy" id="702518"/>
    <lineage>
        <taxon>Eukaryota</taxon>
        <taxon>Fungi</taxon>
        <taxon>Dikarya</taxon>
        <taxon>Ascomycota</taxon>
        <taxon>Pezizomycotina</taxon>
        <taxon>Sordariomycetes</taxon>
        <taxon>Hypocreomycetidae</taxon>
        <taxon>Glomerellales</taxon>
        <taxon>Glomerellaceae</taxon>
        <taxon>Colletotrichum</taxon>
        <taxon>Colletotrichum gloeosporioides species complex</taxon>
    </lineage>
</organism>
<name>A0A8H3VUV3_9PEZI</name>
<accession>A0A8H3VUV3</accession>
<keyword evidence="3" id="KW-1185">Reference proteome</keyword>
<dbReference type="EMBL" id="WOWK01000143">
    <property type="protein sequence ID" value="KAF0316921.1"/>
    <property type="molecule type" value="Genomic_DNA"/>
</dbReference>
<dbReference type="AlphaFoldDB" id="A0A8H3VUV3"/>
<comment type="caution">
    <text evidence="2">The sequence shown here is derived from an EMBL/GenBank/DDBJ whole genome shotgun (WGS) entry which is preliminary data.</text>
</comment>
<dbReference type="Proteomes" id="UP000434172">
    <property type="component" value="Unassembled WGS sequence"/>
</dbReference>
<feature type="region of interest" description="Disordered" evidence="1">
    <location>
        <begin position="1"/>
        <end position="42"/>
    </location>
</feature>
<gene>
    <name evidence="2" type="ORF">GQ607_015881</name>
</gene>
<evidence type="ECO:0000313" key="3">
    <source>
        <dbReference type="Proteomes" id="UP000434172"/>
    </source>
</evidence>
<protein>
    <submittedName>
        <fullName evidence="2">Uncharacterized protein</fullName>
    </submittedName>
</protein>
<reference evidence="2 3" key="1">
    <citation type="submission" date="2019-12" db="EMBL/GenBank/DDBJ databases">
        <title>A genome sequence resource for the geographically widespread anthracnose pathogen Colletotrichum asianum.</title>
        <authorList>
            <person name="Meng Y."/>
        </authorList>
    </citation>
    <scope>NUCLEOTIDE SEQUENCE [LARGE SCALE GENOMIC DNA]</scope>
    <source>
        <strain evidence="2 3">ICMP 18580</strain>
    </source>
</reference>
<evidence type="ECO:0000256" key="1">
    <source>
        <dbReference type="SAM" id="MobiDB-lite"/>
    </source>
</evidence>
<evidence type="ECO:0000313" key="2">
    <source>
        <dbReference type="EMBL" id="KAF0316921.1"/>
    </source>
</evidence>
<proteinExistence type="predicted"/>
<sequence length="91" mass="9795">MRAYGPSSLQLKAGQTEAGLRTCLPQTRHRPTGGFRVHDNPPLRLVDLAPGVTSPTLAKGFSPPPATRPFTDNLLASISPGQLSINQTRHR</sequence>